<evidence type="ECO:0000313" key="2">
    <source>
        <dbReference type="EMBL" id="QEZ48914.1"/>
    </source>
</evidence>
<dbReference type="EMBL" id="CP032520">
    <property type="protein sequence ID" value="QEZ48914.1"/>
    <property type="molecule type" value="Genomic_DNA"/>
</dbReference>
<dbReference type="InterPro" id="IPR057253">
    <property type="entry name" value="CoiA-like_N"/>
</dbReference>
<evidence type="ECO:0000259" key="1">
    <source>
        <dbReference type="Pfam" id="PF25164"/>
    </source>
</evidence>
<evidence type="ECO:0000313" key="3">
    <source>
        <dbReference type="Proteomes" id="UP000325743"/>
    </source>
</evidence>
<sequence length="333" mass="37518">MESEPTRPSALQDNLEYPPELVLHRGDMLVWAVDASGTLRYVDHVPNGKACGCFCPACREPLIARHGQILAHSFAHDSRAECRWAHEAILHHIAKHLIAKGGVFAVPPRHVVVRREGPIRPIVQETKSPAAIVRPDSVGLENILFKHRPDIVLGVGERRLLVEIAVRNKVRSEKRAQLTARGYAAVEIDLTRDRPETVGDLAAILFGDDSRKQWLVNGKLDLERERLEQACETAFEEQVREYAEREEAKRFARSPVAQLVRTVPADATRFRTPDGSLWIRFVASNEVLIVVEDGARDLLGELRMIATMRADNAFQVSKSTWVRLQRTYEATPE</sequence>
<dbReference type="Proteomes" id="UP000325743">
    <property type="component" value="Plasmid unnamed1"/>
</dbReference>
<dbReference type="RefSeq" id="WP_151073148.1">
    <property type="nucleotide sequence ID" value="NZ_CP032520.1"/>
</dbReference>
<protein>
    <recommendedName>
        <fullName evidence="1">Competence protein CoiA-like N-terminal domain-containing protein</fullName>
    </recommendedName>
</protein>
<dbReference type="Pfam" id="PF25164">
    <property type="entry name" value="CoiA_N"/>
    <property type="match status" value="1"/>
</dbReference>
<geneLocation type="plasmid" evidence="2">
    <name>unnamed1</name>
</geneLocation>
<feature type="domain" description="Competence protein CoiA-like N-terminal" evidence="1">
    <location>
        <begin position="53"/>
        <end position="83"/>
    </location>
</feature>
<accession>A0A5P3VRB4</accession>
<gene>
    <name evidence="2" type="ORF">D2917_32140</name>
</gene>
<proteinExistence type="predicted"/>
<name>A0A5P3VRB4_9BURK</name>
<dbReference type="AlphaFoldDB" id="A0A5P3VRB4"/>
<organism evidence="2 3">
    <name type="scientific">Cupriavidus oxalaticus</name>
    <dbReference type="NCBI Taxonomy" id="96344"/>
    <lineage>
        <taxon>Bacteria</taxon>
        <taxon>Pseudomonadati</taxon>
        <taxon>Pseudomonadota</taxon>
        <taxon>Betaproteobacteria</taxon>
        <taxon>Burkholderiales</taxon>
        <taxon>Burkholderiaceae</taxon>
        <taxon>Cupriavidus</taxon>
    </lineage>
</organism>
<keyword evidence="2" id="KW-0614">Plasmid</keyword>
<reference evidence="2 3" key="1">
    <citation type="submission" date="2018-09" db="EMBL/GenBank/DDBJ databases">
        <title>Complete genome sequence of Cupriavidus oxalaticus T2, a bacterium capable of phenol tolerance and degradation.</title>
        <authorList>
            <person name="Yan J."/>
        </authorList>
    </citation>
    <scope>NUCLEOTIDE SEQUENCE [LARGE SCALE GENOMIC DNA]</scope>
    <source>
        <strain evidence="2 3">T2</strain>
        <plasmid evidence="2 3">unnamed1</plasmid>
    </source>
</reference>